<sequence>MLIKDLPLRCPCCGYKTLSERGAFEICAVCFWENDGQDEDDAYEVLGGPNGNLSLTQARAIYQQFGASRRQDLPHVRPPLAEETYIVAASQPGS</sequence>
<dbReference type="EMBL" id="WJPN01000018">
    <property type="protein sequence ID" value="MRH02091.1"/>
    <property type="molecule type" value="Genomic_DNA"/>
</dbReference>
<reference evidence="4 5" key="1">
    <citation type="submission" date="2019-11" db="EMBL/GenBank/DDBJ databases">
        <title>First report of rice panicle blight caused by Xanthomonas sp. in Iran.</title>
        <authorList>
            <person name="Mirghasempour S.A."/>
            <person name="Huang S."/>
            <person name="Brady C.L."/>
            <person name="Studholme D.J."/>
        </authorList>
    </citation>
    <scope>NUCLEOTIDE SEQUENCE [LARGE SCALE GENOMIC DNA]</scope>
    <source>
        <strain evidence="2 5">ASD011</strain>
        <strain evidence="4">SAM114</strain>
    </source>
</reference>
<name>A0A6N7QG87_9XANT</name>
<dbReference type="Proteomes" id="UP000437931">
    <property type="component" value="Unassembled WGS sequence"/>
</dbReference>
<reference evidence="3" key="2">
    <citation type="journal article" date="2020" name="Plant Dis.">
        <title>A Grain Rot of Rice in Iran Caused by a Xanthomonas Strain Closely Related to X. sacchari.</title>
        <authorList>
            <person name="Mirghasempour S.A."/>
            <person name="Huang S."/>
            <person name="Studholme D.J."/>
            <person name="Brady C.L."/>
        </authorList>
    </citation>
    <scope>NUCLEOTIDE SEQUENCE</scope>
    <source>
        <strain evidence="3">SAM114</strain>
    </source>
</reference>
<keyword evidence="4" id="KW-1185">Reference proteome</keyword>
<feature type="domain" description="Cysteine-rich CPCC" evidence="1">
    <location>
        <begin position="9"/>
        <end position="83"/>
    </location>
</feature>
<dbReference type="EMBL" id="WJPM01000018">
    <property type="protein sequence ID" value="MRH76502.1"/>
    <property type="molecule type" value="Genomic_DNA"/>
</dbReference>
<dbReference type="Proteomes" id="UP000439314">
    <property type="component" value="Unassembled WGS sequence"/>
</dbReference>
<dbReference type="InterPro" id="IPR025983">
    <property type="entry name" value="Cys_rich_CPCC"/>
</dbReference>
<comment type="caution">
    <text evidence="2">The sequence shown here is derived from an EMBL/GenBank/DDBJ whole genome shotgun (WGS) entry which is preliminary data.</text>
</comment>
<evidence type="ECO:0000313" key="2">
    <source>
        <dbReference type="EMBL" id="MRH02091.1"/>
    </source>
</evidence>
<accession>A0A6N7QG87</accession>
<gene>
    <name evidence="2" type="ORF">GIY21_17480</name>
    <name evidence="3" type="ORF">GIY22_17890</name>
</gene>
<evidence type="ECO:0000313" key="3">
    <source>
        <dbReference type="EMBL" id="MRH76502.1"/>
    </source>
</evidence>
<evidence type="ECO:0000313" key="5">
    <source>
        <dbReference type="Proteomes" id="UP000439314"/>
    </source>
</evidence>
<dbReference type="AlphaFoldDB" id="A0A6N7QG87"/>
<protein>
    <recommendedName>
        <fullName evidence="1">Cysteine-rich CPCC domain-containing protein</fullName>
    </recommendedName>
</protein>
<dbReference type="Pfam" id="PF14206">
    <property type="entry name" value="Cys_rich_CPCC"/>
    <property type="match status" value="1"/>
</dbReference>
<proteinExistence type="predicted"/>
<organism evidence="2 5">
    <name type="scientific">Xanthomonas sontii</name>
    <dbReference type="NCBI Taxonomy" id="2650745"/>
    <lineage>
        <taxon>Bacteria</taxon>
        <taxon>Pseudomonadati</taxon>
        <taxon>Pseudomonadota</taxon>
        <taxon>Gammaproteobacteria</taxon>
        <taxon>Lysobacterales</taxon>
        <taxon>Lysobacteraceae</taxon>
        <taxon>Xanthomonas</taxon>
    </lineage>
</organism>
<dbReference type="RefSeq" id="WP_153752785.1">
    <property type="nucleotide sequence ID" value="NZ_WJPM01000018.1"/>
</dbReference>
<evidence type="ECO:0000259" key="1">
    <source>
        <dbReference type="Pfam" id="PF14206"/>
    </source>
</evidence>
<evidence type="ECO:0000313" key="4">
    <source>
        <dbReference type="Proteomes" id="UP000437931"/>
    </source>
</evidence>